<dbReference type="PROSITE" id="PS51186">
    <property type="entry name" value="GNAT"/>
    <property type="match status" value="1"/>
</dbReference>
<comment type="caution">
    <text evidence="2">The sequence shown here is derived from an EMBL/GenBank/DDBJ whole genome shotgun (WGS) entry which is preliminary data.</text>
</comment>
<sequence>MEKNITLRKAIPRDAAQIVDLYQSVYQGDYSDPMMSETARLRAALGRDDYYWIVASIDDRIVGSVVYQHTLTGFAKVFGAVIENDCRGQNLTERMMEFGYAQLRAIAHVEVVYATTRTVSSAPQKLTANLGYRKLGIFPNVHKTSGYETHCLTALFTKSAFDSRFTDFALHPRLRPLFDIVRRECGLPAIPDDWIPHTSAENFSRARSALELELIHAPRLTKRRFDEGKNALVAQDHHTFFPFQEPNLLISSADQDVEVFCYFSETDKHCVLIGIHDLCNAGFADIVEKASVILQDLGVRYIEFIIRADESAKIEIAMQAGFIPCAYFPAMHLIGAQRYDFVIFSRSYEILNFRNIRLEGINREYLNQYLQFWKKNSLEPEPACAA</sequence>
<proteinExistence type="predicted"/>
<dbReference type="InterPro" id="IPR016181">
    <property type="entry name" value="Acyl_CoA_acyltransferase"/>
</dbReference>
<dbReference type="OrthoDB" id="9799154at2"/>
<dbReference type="InterPro" id="IPR000182">
    <property type="entry name" value="GNAT_dom"/>
</dbReference>
<evidence type="ECO:0000313" key="2">
    <source>
        <dbReference type="EMBL" id="RSZ55974.1"/>
    </source>
</evidence>
<evidence type="ECO:0000259" key="1">
    <source>
        <dbReference type="PROSITE" id="PS51186"/>
    </source>
</evidence>
<reference evidence="2 3" key="1">
    <citation type="submission" date="2018-12" db="EMBL/GenBank/DDBJ databases">
        <authorList>
            <person name="Yang E."/>
        </authorList>
    </citation>
    <scope>NUCLEOTIDE SEQUENCE [LARGE SCALE GENOMIC DNA]</scope>
    <source>
        <strain evidence="2 3">SOD</strain>
    </source>
</reference>
<gene>
    <name evidence="2" type="ORF">EJB06_26570</name>
</gene>
<feature type="domain" description="N-acetyltransferase" evidence="1">
    <location>
        <begin position="5"/>
        <end position="158"/>
    </location>
</feature>
<keyword evidence="3" id="KW-1185">Reference proteome</keyword>
<dbReference type="EMBL" id="RXLQ01000019">
    <property type="protein sequence ID" value="RSZ55974.1"/>
    <property type="molecule type" value="Genomic_DNA"/>
</dbReference>
<dbReference type="Proteomes" id="UP000278085">
    <property type="component" value="Unassembled WGS sequence"/>
</dbReference>
<dbReference type="Pfam" id="PF00583">
    <property type="entry name" value="Acetyltransf_1"/>
    <property type="match status" value="1"/>
</dbReference>
<organism evidence="2 3">
    <name type="scientific">Massilia atriviolacea</name>
    <dbReference type="NCBI Taxonomy" id="2495579"/>
    <lineage>
        <taxon>Bacteria</taxon>
        <taxon>Pseudomonadati</taxon>
        <taxon>Pseudomonadota</taxon>
        <taxon>Betaproteobacteria</taxon>
        <taxon>Burkholderiales</taxon>
        <taxon>Oxalobacteraceae</taxon>
        <taxon>Telluria group</taxon>
        <taxon>Massilia</taxon>
    </lineage>
</organism>
<dbReference type="SUPFAM" id="SSF55729">
    <property type="entry name" value="Acyl-CoA N-acyltransferases (Nat)"/>
    <property type="match status" value="1"/>
</dbReference>
<dbReference type="Gene3D" id="3.40.630.30">
    <property type="match status" value="1"/>
</dbReference>
<accession>A0A430HEJ3</accession>
<dbReference type="AlphaFoldDB" id="A0A430HEJ3"/>
<dbReference type="GO" id="GO:0016747">
    <property type="term" value="F:acyltransferase activity, transferring groups other than amino-acyl groups"/>
    <property type="evidence" value="ECO:0007669"/>
    <property type="project" value="InterPro"/>
</dbReference>
<dbReference type="RefSeq" id="WP_126077053.1">
    <property type="nucleotide sequence ID" value="NZ_CP051166.1"/>
</dbReference>
<evidence type="ECO:0000313" key="3">
    <source>
        <dbReference type="Proteomes" id="UP000278085"/>
    </source>
</evidence>
<name>A0A430HEJ3_9BURK</name>
<protein>
    <recommendedName>
        <fullName evidence="1">N-acetyltransferase domain-containing protein</fullName>
    </recommendedName>
</protein>